<dbReference type="EC" id="7.1.1.-" evidence="3"/>
<evidence type="ECO:0000313" key="8">
    <source>
        <dbReference type="Proteomes" id="UP000537126"/>
    </source>
</evidence>
<comment type="caution">
    <text evidence="7">The sequence shown here is derived from an EMBL/GenBank/DDBJ whole genome shotgun (WGS) entry which is preliminary data.</text>
</comment>
<dbReference type="Pfam" id="PF00329">
    <property type="entry name" value="Complex1_30kDa"/>
    <property type="match status" value="1"/>
</dbReference>
<dbReference type="InterPro" id="IPR037232">
    <property type="entry name" value="NADH_quin_OxRdtase_su_C/D-like"/>
</dbReference>
<evidence type="ECO:0000259" key="6">
    <source>
        <dbReference type="Pfam" id="PF00329"/>
    </source>
</evidence>
<evidence type="ECO:0000256" key="3">
    <source>
        <dbReference type="HAMAP-Rule" id="MF_01357"/>
    </source>
</evidence>
<protein>
    <recommendedName>
        <fullName evidence="3">NADH-quinone oxidoreductase subunit C</fullName>
        <ecNumber evidence="3">7.1.1.-</ecNumber>
    </recommendedName>
    <alternativeName>
        <fullName evidence="3">NADH dehydrogenase I subunit C</fullName>
    </alternativeName>
    <alternativeName>
        <fullName evidence="3">NDH-1 subunit C</fullName>
    </alternativeName>
</protein>
<keyword evidence="3 4" id="KW-1278">Translocase</keyword>
<evidence type="ECO:0000256" key="1">
    <source>
        <dbReference type="ARBA" id="ARBA00007569"/>
    </source>
</evidence>
<dbReference type="PROSITE" id="PS00542">
    <property type="entry name" value="COMPLEX1_30K"/>
    <property type="match status" value="1"/>
</dbReference>
<reference evidence="7 8" key="1">
    <citation type="submission" date="2020-03" db="EMBL/GenBank/DDBJ databases">
        <title>Genomic Encyclopedia of Type Strains, Phase IV (KMG-IV): sequencing the most valuable type-strain genomes for metagenomic binning, comparative biology and taxonomic classification.</title>
        <authorList>
            <person name="Goeker M."/>
        </authorList>
    </citation>
    <scope>NUCLEOTIDE SEQUENCE [LARGE SCALE GENOMIC DNA]</scope>
    <source>
        <strain evidence="7 8">DSM 5718</strain>
    </source>
</reference>
<keyword evidence="2 3" id="KW-0813">Transport</keyword>
<proteinExistence type="inferred from homology"/>
<comment type="function">
    <text evidence="3">NDH-1 shuttles electrons from NADH, via FMN and iron-sulfur (Fe-S) centers, to quinones in the respiratory chain. The immediate electron acceptor for the enzyme in this species is believed to be a menaquinone. Couples the redox reaction to proton translocation (for every two electrons transferred, four hydrogen ions are translocated across the cytoplasmic membrane), and thus conserves the redox energy in a proton gradient.</text>
</comment>
<evidence type="ECO:0000256" key="5">
    <source>
        <dbReference type="RuleBase" id="RU003582"/>
    </source>
</evidence>
<keyword evidence="3" id="KW-1003">Cell membrane</keyword>
<dbReference type="AlphaFoldDB" id="A0A846MR91"/>
<dbReference type="GO" id="GO:0050136">
    <property type="term" value="F:NADH dehydrogenase (quinone) (non-electrogenic) activity"/>
    <property type="evidence" value="ECO:0007669"/>
    <property type="project" value="UniProtKB-UniRule"/>
</dbReference>
<keyword evidence="8" id="KW-1185">Reference proteome</keyword>
<accession>A0A846MR91</accession>
<dbReference type="EMBL" id="JAASRN010000002">
    <property type="protein sequence ID" value="NIK74083.1"/>
    <property type="molecule type" value="Genomic_DNA"/>
</dbReference>
<dbReference type="SUPFAM" id="SSF143243">
    <property type="entry name" value="Nqo5-like"/>
    <property type="match status" value="1"/>
</dbReference>
<dbReference type="GO" id="GO:0008137">
    <property type="term" value="F:NADH dehydrogenase (ubiquinone) activity"/>
    <property type="evidence" value="ECO:0007669"/>
    <property type="project" value="InterPro"/>
</dbReference>
<sequence length="176" mass="20455">MQFRDIVALIRQLLGDHFLQEVHEEAIQPYVKVAPVHLPALARLLYEHEQLYFDYLACVTGIDNGPEVGTMEVLYHLFSIPYEHALVVKVEVPRNAEDEPLPQVPTVSDIWRTADWHEREIYDLLGIRFTGHPDLRRILLPADWQGHPLRKDYQTQDTYHGIKVRAESPPEDPFQA</sequence>
<keyword evidence="3 4" id="KW-0520">NAD</keyword>
<dbReference type="Proteomes" id="UP000537126">
    <property type="component" value="Unassembled WGS sequence"/>
</dbReference>
<dbReference type="NCBIfam" id="TIGR01961">
    <property type="entry name" value="NuoC_fam"/>
    <property type="match status" value="1"/>
</dbReference>
<keyword evidence="3" id="KW-0472">Membrane</keyword>
<comment type="similarity">
    <text evidence="1 3 4">Belongs to the complex I 30 kDa subunit family.</text>
</comment>
<dbReference type="InterPro" id="IPR020396">
    <property type="entry name" value="NADH_UbQ_OxRdtase_CS"/>
</dbReference>
<dbReference type="HAMAP" id="MF_01357">
    <property type="entry name" value="NDH1_NuoC"/>
    <property type="match status" value="1"/>
</dbReference>
<name>A0A846MR91_9BACT</name>
<dbReference type="GO" id="GO:0048038">
    <property type="term" value="F:quinone binding"/>
    <property type="evidence" value="ECO:0007669"/>
    <property type="project" value="UniProtKB-KW"/>
</dbReference>
<gene>
    <name evidence="3" type="primary">nuoC</name>
    <name evidence="7" type="ORF">FHS56_001596</name>
</gene>
<evidence type="ECO:0000256" key="4">
    <source>
        <dbReference type="RuleBase" id="RU003456"/>
    </source>
</evidence>
<dbReference type="GO" id="GO:0005886">
    <property type="term" value="C:plasma membrane"/>
    <property type="evidence" value="ECO:0007669"/>
    <property type="project" value="UniProtKB-SubCell"/>
</dbReference>
<evidence type="ECO:0000256" key="2">
    <source>
        <dbReference type="ARBA" id="ARBA00022448"/>
    </source>
</evidence>
<organism evidence="7 8">
    <name type="scientific">Thermonema lapsum</name>
    <dbReference type="NCBI Taxonomy" id="28195"/>
    <lineage>
        <taxon>Bacteria</taxon>
        <taxon>Pseudomonadati</taxon>
        <taxon>Bacteroidota</taxon>
        <taxon>Cytophagia</taxon>
        <taxon>Cytophagales</taxon>
        <taxon>Thermonemataceae</taxon>
        <taxon>Thermonema</taxon>
    </lineage>
</organism>
<dbReference type="PANTHER" id="PTHR10884">
    <property type="entry name" value="NADH DEHYDROGENASE UBIQUINONE IRON-SULFUR PROTEIN 3"/>
    <property type="match status" value="1"/>
</dbReference>
<dbReference type="PANTHER" id="PTHR10884:SF14">
    <property type="entry name" value="NADH DEHYDROGENASE [UBIQUINONE] IRON-SULFUR PROTEIN 3, MITOCHONDRIAL"/>
    <property type="match status" value="1"/>
</dbReference>
<dbReference type="RefSeq" id="WP_166919419.1">
    <property type="nucleotide sequence ID" value="NZ_JAASRN010000002.1"/>
</dbReference>
<feature type="domain" description="NADH:ubiquinone oxidoreductase 30kDa subunit" evidence="6">
    <location>
        <begin position="31"/>
        <end position="158"/>
    </location>
</feature>
<dbReference type="Gene3D" id="3.30.460.80">
    <property type="entry name" value="NADH:ubiquinone oxidoreductase, 30kDa subunit"/>
    <property type="match status" value="1"/>
</dbReference>
<keyword evidence="3 5" id="KW-0874">Quinone</keyword>
<comment type="subcellular location">
    <subcellularLocation>
        <location evidence="3">Cell membrane</location>
        <topology evidence="3">Peripheral membrane protein</topology>
        <orientation evidence="3">Cytoplasmic side</orientation>
    </subcellularLocation>
</comment>
<dbReference type="InterPro" id="IPR001268">
    <property type="entry name" value="NADH_UbQ_OxRdtase_30kDa_su"/>
</dbReference>
<comment type="catalytic activity">
    <reaction evidence="3 5">
        <text>a quinone + NADH + 5 H(+)(in) = a quinol + NAD(+) + 4 H(+)(out)</text>
        <dbReference type="Rhea" id="RHEA:57888"/>
        <dbReference type="ChEBI" id="CHEBI:15378"/>
        <dbReference type="ChEBI" id="CHEBI:24646"/>
        <dbReference type="ChEBI" id="CHEBI:57540"/>
        <dbReference type="ChEBI" id="CHEBI:57945"/>
        <dbReference type="ChEBI" id="CHEBI:132124"/>
    </reaction>
</comment>
<comment type="subunit">
    <text evidence="3">NDH-1 is composed of 14 different subunits. Subunits NuoB, C, D, E, F, and G constitute the peripheral sector of the complex.</text>
</comment>
<dbReference type="InterPro" id="IPR010218">
    <property type="entry name" value="NADH_DH_suC"/>
</dbReference>
<evidence type="ECO:0000313" key="7">
    <source>
        <dbReference type="EMBL" id="NIK74083.1"/>
    </source>
</evidence>